<evidence type="ECO:0000313" key="2">
    <source>
        <dbReference type="Proteomes" id="UP000821598"/>
    </source>
</evidence>
<dbReference type="Proteomes" id="UP000821598">
    <property type="component" value="Unassembled WGS sequence"/>
</dbReference>
<accession>A0ABX2NIE1</accession>
<dbReference type="RefSeq" id="WP_176366492.1">
    <property type="nucleotide sequence ID" value="NZ_VOMC01000009.1"/>
</dbReference>
<reference evidence="1 2" key="1">
    <citation type="submission" date="2019-08" db="EMBL/GenBank/DDBJ databases">
        <title>Paraburkholderia simonii sp. nov. and P. youngii sp. nov. Brazilian and Mexican Mimosa-associated rhizobia.</title>
        <authorList>
            <person name="Mavima L."/>
            <person name="Beukes C.W."/>
            <person name="Palmer M."/>
            <person name="De Meyer S.E."/>
            <person name="James E.K."/>
            <person name="Maluk M."/>
            <person name="Avontuur J.R."/>
            <person name="Chan W.Y."/>
            <person name="Venter S.N."/>
            <person name="Steenkamp E.T."/>
        </authorList>
    </citation>
    <scope>NUCLEOTIDE SEQUENCE [LARGE SCALE GENOMIC DNA]</scope>
    <source>
        <strain evidence="1 2">JPY454</strain>
    </source>
</reference>
<dbReference type="EMBL" id="VOMC01000009">
    <property type="protein sequence ID" value="NVI04166.1"/>
    <property type="molecule type" value="Genomic_DNA"/>
</dbReference>
<comment type="caution">
    <text evidence="1">The sequence shown here is derived from an EMBL/GenBank/DDBJ whole genome shotgun (WGS) entry which is preliminary data.</text>
</comment>
<organism evidence="1 2">
    <name type="scientific">Paraburkholderia youngii</name>
    <dbReference type="NCBI Taxonomy" id="2782701"/>
    <lineage>
        <taxon>Bacteria</taxon>
        <taxon>Pseudomonadati</taxon>
        <taxon>Pseudomonadota</taxon>
        <taxon>Betaproteobacteria</taxon>
        <taxon>Burkholderiales</taxon>
        <taxon>Burkholderiaceae</taxon>
        <taxon>Paraburkholderia</taxon>
    </lineage>
</organism>
<keyword evidence="2" id="KW-1185">Reference proteome</keyword>
<gene>
    <name evidence="1" type="ORF">FSB64_10325</name>
</gene>
<name>A0ABX2NIE1_9BURK</name>
<evidence type="ECO:0000313" key="1">
    <source>
        <dbReference type="EMBL" id="NVI04166.1"/>
    </source>
</evidence>
<proteinExistence type="predicted"/>
<sequence>MESHHASLSLAGVALVLHRDNGPPFFHWRFLALGRFRSSKNRLLPQKAMMNRMIWPGIRDEIETSKLDRAVVLSDDTSRAQQITELLRRRSLKGISRPMEIVMQTLSHWIVVLTNAYMEYTTCNWNATHVYRRTVGYDEVIWC</sequence>
<protein>
    <submittedName>
        <fullName evidence="1">Uncharacterized protein</fullName>
    </submittedName>
</protein>